<evidence type="ECO:0000256" key="2">
    <source>
        <dbReference type="ARBA" id="ARBA00023012"/>
    </source>
</evidence>
<evidence type="ECO:0000313" key="11">
    <source>
        <dbReference type="Proteomes" id="UP000075320"/>
    </source>
</evidence>
<evidence type="ECO:0000256" key="7">
    <source>
        <dbReference type="PROSITE-ProRule" id="PRU01091"/>
    </source>
</evidence>
<evidence type="ECO:0000259" key="9">
    <source>
        <dbReference type="PROSITE" id="PS51755"/>
    </source>
</evidence>
<evidence type="ECO:0000256" key="4">
    <source>
        <dbReference type="ARBA" id="ARBA00023125"/>
    </source>
</evidence>
<feature type="domain" description="Response regulatory" evidence="8">
    <location>
        <begin position="3"/>
        <end position="119"/>
    </location>
</feature>
<dbReference type="EMBL" id="LUKE01000001">
    <property type="protein sequence ID" value="KYG67195.1"/>
    <property type="molecule type" value="Genomic_DNA"/>
</dbReference>
<organism evidence="10 11">
    <name type="scientific">Bdellovibrio bacteriovorus</name>
    <dbReference type="NCBI Taxonomy" id="959"/>
    <lineage>
        <taxon>Bacteria</taxon>
        <taxon>Pseudomonadati</taxon>
        <taxon>Bdellovibrionota</taxon>
        <taxon>Bdellovibrionia</taxon>
        <taxon>Bdellovibrionales</taxon>
        <taxon>Pseudobdellovibrionaceae</taxon>
        <taxon>Bdellovibrio</taxon>
    </lineage>
</organism>
<evidence type="ECO:0000313" key="10">
    <source>
        <dbReference type="EMBL" id="KYG67195.1"/>
    </source>
</evidence>
<evidence type="ECO:0000256" key="5">
    <source>
        <dbReference type="ARBA" id="ARBA00023163"/>
    </source>
</evidence>
<dbReference type="SMART" id="SM00862">
    <property type="entry name" value="Trans_reg_C"/>
    <property type="match status" value="1"/>
</dbReference>
<evidence type="ECO:0000256" key="3">
    <source>
        <dbReference type="ARBA" id="ARBA00023015"/>
    </source>
</evidence>
<dbReference type="Gene3D" id="6.10.250.690">
    <property type="match status" value="1"/>
</dbReference>
<dbReference type="GO" id="GO:0006355">
    <property type="term" value="P:regulation of DNA-templated transcription"/>
    <property type="evidence" value="ECO:0007669"/>
    <property type="project" value="InterPro"/>
</dbReference>
<dbReference type="PROSITE" id="PS51755">
    <property type="entry name" value="OMPR_PHOB"/>
    <property type="match status" value="1"/>
</dbReference>
<dbReference type="OrthoDB" id="9802426at2"/>
<feature type="DNA-binding region" description="OmpR/PhoB-type" evidence="7">
    <location>
        <begin position="126"/>
        <end position="224"/>
    </location>
</feature>
<dbReference type="SMART" id="SM00448">
    <property type="entry name" value="REC"/>
    <property type="match status" value="1"/>
</dbReference>
<reference evidence="10 11" key="1">
    <citation type="submission" date="2016-03" db="EMBL/GenBank/DDBJ databases">
        <authorList>
            <person name="Ploux O."/>
        </authorList>
    </citation>
    <scope>NUCLEOTIDE SEQUENCE [LARGE SCALE GENOMIC DNA]</scope>
    <source>
        <strain evidence="10 11">R0</strain>
    </source>
</reference>
<dbReference type="InterPro" id="IPR036388">
    <property type="entry name" value="WH-like_DNA-bd_sf"/>
</dbReference>
<keyword evidence="4 7" id="KW-0238">DNA-binding</keyword>
<dbReference type="Proteomes" id="UP000075320">
    <property type="component" value="Unassembled WGS sequence"/>
</dbReference>
<comment type="caution">
    <text evidence="10">The sequence shown here is derived from an EMBL/GenBank/DDBJ whole genome shotgun (WGS) entry which is preliminary data.</text>
</comment>
<dbReference type="RefSeq" id="WP_061834771.1">
    <property type="nucleotide sequence ID" value="NZ_LUKE01000001.1"/>
</dbReference>
<proteinExistence type="predicted"/>
<dbReference type="InterPro" id="IPR039420">
    <property type="entry name" value="WalR-like"/>
</dbReference>
<dbReference type="GO" id="GO:0032993">
    <property type="term" value="C:protein-DNA complex"/>
    <property type="evidence" value="ECO:0007669"/>
    <property type="project" value="TreeGrafter"/>
</dbReference>
<dbReference type="InterPro" id="IPR001789">
    <property type="entry name" value="Sig_transdc_resp-reg_receiver"/>
</dbReference>
<accession>A0A150WSM0</accession>
<sequence>MTNIFLLEDDPIVGKAIQLQLELESYKVEWAQSLADARRKLAASTAGTDLFILDVNLPDGDGYEFCQWLRSQEHKNPVIFLTARTDEESVVRGFDEGANDYIRKPFSNKEMIARIKNQLSDKKATLDLVRFAGLTLIKNQQILKNGEALISLNRREFEILTVFFEQPETILTREQLMDRLASGDEIYDRTVDSHISHIRAKLQKNGVKEVKINSVYGQGYRLERAV</sequence>
<dbReference type="Gene3D" id="3.40.50.2300">
    <property type="match status" value="1"/>
</dbReference>
<dbReference type="GO" id="GO:0000976">
    <property type="term" value="F:transcription cis-regulatory region binding"/>
    <property type="evidence" value="ECO:0007669"/>
    <property type="project" value="TreeGrafter"/>
</dbReference>
<dbReference type="InterPro" id="IPR001867">
    <property type="entry name" value="OmpR/PhoB-type_DNA-bd"/>
</dbReference>
<dbReference type="Pfam" id="PF00072">
    <property type="entry name" value="Response_reg"/>
    <property type="match status" value="1"/>
</dbReference>
<dbReference type="InterPro" id="IPR011006">
    <property type="entry name" value="CheY-like_superfamily"/>
</dbReference>
<keyword evidence="5" id="KW-0804">Transcription</keyword>
<dbReference type="Gene3D" id="1.10.10.10">
    <property type="entry name" value="Winged helix-like DNA-binding domain superfamily/Winged helix DNA-binding domain"/>
    <property type="match status" value="1"/>
</dbReference>
<dbReference type="GO" id="GO:0000156">
    <property type="term" value="F:phosphorelay response regulator activity"/>
    <property type="evidence" value="ECO:0007669"/>
    <property type="project" value="TreeGrafter"/>
</dbReference>
<evidence type="ECO:0000259" key="8">
    <source>
        <dbReference type="PROSITE" id="PS50110"/>
    </source>
</evidence>
<feature type="modified residue" description="4-aspartylphosphate" evidence="6">
    <location>
        <position position="54"/>
    </location>
</feature>
<keyword evidence="3" id="KW-0805">Transcription regulation</keyword>
<dbReference type="GO" id="GO:0005829">
    <property type="term" value="C:cytosol"/>
    <property type="evidence" value="ECO:0007669"/>
    <property type="project" value="TreeGrafter"/>
</dbReference>
<name>A0A150WSM0_BDEBC</name>
<dbReference type="AlphaFoldDB" id="A0A150WSM0"/>
<dbReference type="CDD" id="cd00383">
    <property type="entry name" value="trans_reg_C"/>
    <property type="match status" value="1"/>
</dbReference>
<dbReference type="Pfam" id="PF00486">
    <property type="entry name" value="Trans_reg_C"/>
    <property type="match status" value="1"/>
</dbReference>
<keyword evidence="1 6" id="KW-0597">Phosphoprotein</keyword>
<dbReference type="PANTHER" id="PTHR48111:SF1">
    <property type="entry name" value="TWO-COMPONENT RESPONSE REGULATOR ORR33"/>
    <property type="match status" value="1"/>
</dbReference>
<dbReference type="PROSITE" id="PS50110">
    <property type="entry name" value="RESPONSE_REGULATORY"/>
    <property type="match status" value="1"/>
</dbReference>
<gene>
    <name evidence="10" type="ORF">AZI86_09300</name>
</gene>
<evidence type="ECO:0000256" key="1">
    <source>
        <dbReference type="ARBA" id="ARBA00022553"/>
    </source>
</evidence>
<dbReference type="SUPFAM" id="SSF52172">
    <property type="entry name" value="CheY-like"/>
    <property type="match status" value="1"/>
</dbReference>
<keyword evidence="11" id="KW-1185">Reference proteome</keyword>
<keyword evidence="2" id="KW-0902">Two-component regulatory system</keyword>
<dbReference type="PANTHER" id="PTHR48111">
    <property type="entry name" value="REGULATOR OF RPOS"/>
    <property type="match status" value="1"/>
</dbReference>
<evidence type="ECO:0000256" key="6">
    <source>
        <dbReference type="PROSITE-ProRule" id="PRU00169"/>
    </source>
</evidence>
<protein>
    <submittedName>
        <fullName evidence="10">DNA-binding response regulator</fullName>
    </submittedName>
</protein>
<feature type="domain" description="OmpR/PhoB-type" evidence="9">
    <location>
        <begin position="126"/>
        <end position="224"/>
    </location>
</feature>